<evidence type="ECO:0000256" key="3">
    <source>
        <dbReference type="ARBA" id="ARBA00023242"/>
    </source>
</evidence>
<protein>
    <recommendedName>
        <fullName evidence="6">HMG box domain-containing protein</fullName>
    </recommendedName>
</protein>
<name>A0A7R9H1H4_TIMPO</name>
<dbReference type="InterPro" id="IPR050140">
    <property type="entry name" value="SRY-related_HMG-box_TF-like"/>
</dbReference>
<dbReference type="GO" id="GO:0000122">
    <property type="term" value="P:negative regulation of transcription by RNA polymerase II"/>
    <property type="evidence" value="ECO:0007669"/>
    <property type="project" value="TreeGrafter"/>
</dbReference>
<dbReference type="PANTHER" id="PTHR10270">
    <property type="entry name" value="SOX TRANSCRIPTION FACTOR"/>
    <property type="match status" value="1"/>
</dbReference>
<dbReference type="GO" id="GO:0001228">
    <property type="term" value="F:DNA-binding transcription activator activity, RNA polymerase II-specific"/>
    <property type="evidence" value="ECO:0007669"/>
    <property type="project" value="TreeGrafter"/>
</dbReference>
<feature type="domain" description="HMG box" evidence="6">
    <location>
        <begin position="210"/>
        <end position="278"/>
    </location>
</feature>
<proteinExistence type="predicted"/>
<comment type="subcellular location">
    <subcellularLocation>
        <location evidence="1">Nucleus</location>
    </subcellularLocation>
</comment>
<dbReference type="GO" id="GO:0030182">
    <property type="term" value="P:neuron differentiation"/>
    <property type="evidence" value="ECO:0007669"/>
    <property type="project" value="TreeGrafter"/>
</dbReference>
<dbReference type="SUPFAM" id="SSF47095">
    <property type="entry name" value="HMG-box"/>
    <property type="match status" value="1"/>
</dbReference>
<evidence type="ECO:0000256" key="5">
    <source>
        <dbReference type="SAM" id="MobiDB-lite"/>
    </source>
</evidence>
<dbReference type="Pfam" id="PF00505">
    <property type="entry name" value="HMG_box"/>
    <property type="match status" value="1"/>
</dbReference>
<feature type="DNA-binding region" description="HMG box" evidence="4">
    <location>
        <begin position="210"/>
        <end position="278"/>
    </location>
</feature>
<dbReference type="Gene3D" id="1.10.30.10">
    <property type="entry name" value="High mobility group box domain"/>
    <property type="match status" value="1"/>
</dbReference>
<evidence type="ECO:0000256" key="4">
    <source>
        <dbReference type="PROSITE-ProRule" id="PRU00267"/>
    </source>
</evidence>
<dbReference type="InterPro" id="IPR036910">
    <property type="entry name" value="HMG_box_dom_sf"/>
</dbReference>
<evidence type="ECO:0000256" key="2">
    <source>
        <dbReference type="ARBA" id="ARBA00023125"/>
    </source>
</evidence>
<reference evidence="7" key="1">
    <citation type="submission" date="2020-11" db="EMBL/GenBank/DDBJ databases">
        <authorList>
            <person name="Tran Van P."/>
        </authorList>
    </citation>
    <scope>NUCLEOTIDE SEQUENCE</scope>
</reference>
<dbReference type="GO" id="GO:0005634">
    <property type="term" value="C:nucleus"/>
    <property type="evidence" value="ECO:0007669"/>
    <property type="project" value="UniProtKB-SubCell"/>
</dbReference>
<dbReference type="EMBL" id="OD002215">
    <property type="protein sequence ID" value="CAD7404579.1"/>
    <property type="molecule type" value="Genomic_DNA"/>
</dbReference>
<keyword evidence="2 4" id="KW-0238">DNA-binding</keyword>
<dbReference type="SMART" id="SM00398">
    <property type="entry name" value="HMG"/>
    <property type="match status" value="1"/>
</dbReference>
<sequence>MPGRDFISNLPSQVSLCESVYVPKKAVRAFDDRLHSRRFCHPVYAFLKDFEMMFNGIITCMSLDISRLFPQKTESRTLTRTLFYSRWRAVMAVEGPGGQPVARTRPSLTCDDSFSQNAGGVMDTADGPSSTRDAVSWFKPSTEYTYPPGVTSSSEVGAFTNLVPAQFTETLSPGSETQPLEVHRQPRCNVFTSSKLTFPSRKLDGSRQHIKRPMNAFMVWSRIQRKRIASINPKMHNSEISKRLGAEWKLLSEGDKHPFIDEAKRLRLQHMQDYPDYKYRPRRRPKPASFSGEASSLRMGVSPNSSTYTYPSFSYIDPMEALSRSLYVAAASNILSGNHATLPSQTPPLKLSMLEDRMNQFGPYFLHRSTNITELPSNNSTRPDLLFPYNNSSNLIVGSTTFDNNATPIVPKSIYSETEIQPFFFPSINTLK</sequence>
<dbReference type="FunFam" id="1.10.30.10:FF:000002">
    <property type="entry name" value="transcription factor Sox-2"/>
    <property type="match status" value="1"/>
</dbReference>
<organism evidence="7">
    <name type="scientific">Timema poppense</name>
    <name type="common">Walking stick</name>
    <dbReference type="NCBI Taxonomy" id="170557"/>
    <lineage>
        <taxon>Eukaryota</taxon>
        <taxon>Metazoa</taxon>
        <taxon>Ecdysozoa</taxon>
        <taxon>Arthropoda</taxon>
        <taxon>Hexapoda</taxon>
        <taxon>Insecta</taxon>
        <taxon>Pterygota</taxon>
        <taxon>Neoptera</taxon>
        <taxon>Polyneoptera</taxon>
        <taxon>Phasmatodea</taxon>
        <taxon>Timematodea</taxon>
        <taxon>Timematoidea</taxon>
        <taxon>Timematidae</taxon>
        <taxon>Timema</taxon>
    </lineage>
</organism>
<dbReference type="GO" id="GO:0000978">
    <property type="term" value="F:RNA polymerase II cis-regulatory region sequence-specific DNA binding"/>
    <property type="evidence" value="ECO:0007669"/>
    <property type="project" value="TreeGrafter"/>
</dbReference>
<evidence type="ECO:0000256" key="1">
    <source>
        <dbReference type="ARBA" id="ARBA00004123"/>
    </source>
</evidence>
<dbReference type="PANTHER" id="PTHR10270:SF323">
    <property type="entry name" value="TRANSCRIPTION FACTOR SOX-14-RELATED"/>
    <property type="match status" value="1"/>
</dbReference>
<evidence type="ECO:0000313" key="7">
    <source>
        <dbReference type="EMBL" id="CAD7404579.1"/>
    </source>
</evidence>
<dbReference type="AlphaFoldDB" id="A0A7R9H1H4"/>
<accession>A0A7R9H1H4</accession>
<dbReference type="CDD" id="cd22028">
    <property type="entry name" value="HMG-box_SoxA_SoxB_SoxG"/>
    <property type="match status" value="1"/>
</dbReference>
<dbReference type="InterPro" id="IPR009071">
    <property type="entry name" value="HMG_box_dom"/>
</dbReference>
<dbReference type="PROSITE" id="PS50118">
    <property type="entry name" value="HMG_BOX_2"/>
    <property type="match status" value="1"/>
</dbReference>
<feature type="region of interest" description="Disordered" evidence="5">
    <location>
        <begin position="277"/>
        <end position="302"/>
    </location>
</feature>
<dbReference type="GO" id="GO:0007420">
    <property type="term" value="P:brain development"/>
    <property type="evidence" value="ECO:0007669"/>
    <property type="project" value="TreeGrafter"/>
</dbReference>
<keyword evidence="3 4" id="KW-0539">Nucleus</keyword>
<evidence type="ECO:0000259" key="6">
    <source>
        <dbReference type="PROSITE" id="PS50118"/>
    </source>
</evidence>
<gene>
    <name evidence="7" type="ORF">TPSB3V08_LOCUS4564</name>
</gene>